<accession>A0ABU7C8H1</accession>
<feature type="non-terminal residue" evidence="1">
    <location>
        <position position="1"/>
    </location>
</feature>
<name>A0ABU7C8H1_9TELE</name>
<evidence type="ECO:0000313" key="1">
    <source>
        <dbReference type="EMBL" id="MED6259031.1"/>
    </source>
</evidence>
<keyword evidence="2" id="KW-1185">Reference proteome</keyword>
<reference evidence="1 2" key="1">
    <citation type="submission" date="2021-07" db="EMBL/GenBank/DDBJ databases">
        <authorList>
            <person name="Palmer J.M."/>
        </authorList>
    </citation>
    <scope>NUCLEOTIDE SEQUENCE [LARGE SCALE GENOMIC DNA]</scope>
    <source>
        <strain evidence="1 2">AT_MEX2019</strain>
        <tissue evidence="1">Muscle</tissue>
    </source>
</reference>
<proteinExistence type="predicted"/>
<dbReference type="EMBL" id="JAHUTI010081981">
    <property type="protein sequence ID" value="MED6259031.1"/>
    <property type="molecule type" value="Genomic_DNA"/>
</dbReference>
<protein>
    <submittedName>
        <fullName evidence="1">Uncharacterized protein</fullName>
    </submittedName>
</protein>
<comment type="caution">
    <text evidence="1">The sequence shown here is derived from an EMBL/GenBank/DDBJ whole genome shotgun (WGS) entry which is preliminary data.</text>
</comment>
<evidence type="ECO:0000313" key="2">
    <source>
        <dbReference type="Proteomes" id="UP001345963"/>
    </source>
</evidence>
<organism evidence="1 2">
    <name type="scientific">Ataeniobius toweri</name>
    <dbReference type="NCBI Taxonomy" id="208326"/>
    <lineage>
        <taxon>Eukaryota</taxon>
        <taxon>Metazoa</taxon>
        <taxon>Chordata</taxon>
        <taxon>Craniata</taxon>
        <taxon>Vertebrata</taxon>
        <taxon>Euteleostomi</taxon>
        <taxon>Actinopterygii</taxon>
        <taxon>Neopterygii</taxon>
        <taxon>Teleostei</taxon>
        <taxon>Neoteleostei</taxon>
        <taxon>Acanthomorphata</taxon>
        <taxon>Ovalentaria</taxon>
        <taxon>Atherinomorphae</taxon>
        <taxon>Cyprinodontiformes</taxon>
        <taxon>Goodeidae</taxon>
        <taxon>Ataeniobius</taxon>
    </lineage>
</organism>
<gene>
    <name evidence="1" type="ORF">ATANTOWER_015961</name>
</gene>
<sequence>VTGRLQKSLDERQGTPWTGRWFMARLQRHTGHISIIDICFVVWFCSKLDFQVAAS</sequence>
<dbReference type="Proteomes" id="UP001345963">
    <property type="component" value="Unassembled WGS sequence"/>
</dbReference>